<dbReference type="EMBL" id="LT160033">
    <property type="protein sequence ID" value="CXJ06131.1"/>
    <property type="molecule type" value="Genomic_DNA"/>
</dbReference>
<sequence length="190" mass="22059">MSINKFFNNPDDITFDKNNNNEVAEYIMNLLSYILSLKSCKNFNNLNKFYEAHIKENMQHTILVEHSSHYTMPNTNSYSYTNFKGLIYTNTYLMNIDIEYMIKFYLSSLSKYYNSLKNHSSILSVTRTSSKFSPIGATTLISSSISQKFKTYSSPSELSPLHSDDTASNPLMHSLFGLWKSFRRQRLRGE</sequence>
<dbReference type="EMBL" id="LT608261">
    <property type="protein sequence ID" value="SCM16929.1"/>
    <property type="molecule type" value="Genomic_DNA"/>
</dbReference>
<organism evidence="1 6">
    <name type="scientific">Plasmodium berghei</name>
    <dbReference type="NCBI Taxonomy" id="5821"/>
    <lineage>
        <taxon>Eukaryota</taxon>
        <taxon>Sar</taxon>
        <taxon>Alveolata</taxon>
        <taxon>Apicomplexa</taxon>
        <taxon>Aconoidasida</taxon>
        <taxon>Haemosporida</taxon>
        <taxon>Plasmodiidae</taxon>
        <taxon>Plasmodium</taxon>
        <taxon>Plasmodium (Vinckeia)</taxon>
    </lineage>
</organism>
<evidence type="ECO:0000313" key="2">
    <source>
        <dbReference type="EMBL" id="SCL83370.1"/>
    </source>
</evidence>
<evidence type="ECO:0000313" key="7">
    <source>
        <dbReference type="Proteomes" id="UP000219860"/>
    </source>
</evidence>
<evidence type="ECO:0000313" key="9">
    <source>
        <dbReference type="Proteomes" id="UP000220214"/>
    </source>
</evidence>
<dbReference type="EMBL" id="LT608149">
    <property type="protein sequence ID" value="SCL98915.1"/>
    <property type="molecule type" value="Genomic_DNA"/>
</dbReference>
<evidence type="ECO:0000313" key="5">
    <source>
        <dbReference type="EMBL" id="SCN28163.1"/>
    </source>
</evidence>
<dbReference type="Proteomes" id="UP000220214">
    <property type="component" value="Chromosome 13"/>
</dbReference>
<proteinExistence type="predicted"/>
<dbReference type="EMBL" id="FMIH01000153">
    <property type="protein sequence ID" value="SCL83370.1"/>
    <property type="molecule type" value="Genomic_DNA"/>
</dbReference>
<dbReference type="Proteomes" id="UP000516480">
    <property type="component" value="Chromosome 13"/>
</dbReference>
<dbReference type="InterPro" id="IPR006477">
    <property type="entry name" value="Yir_bir_cir"/>
</dbReference>
<accession>A0A122ITQ0</accession>
<dbReference type="EMBL" id="LT614639">
    <property type="protein sequence ID" value="SCN28163.1"/>
    <property type="molecule type" value="Genomic_DNA"/>
</dbReference>
<protein>
    <submittedName>
        <fullName evidence="1">Plasmodium variant antigen protein Cir/Yir/Bir, putative</fullName>
    </submittedName>
</protein>
<name>A0A122ITQ0_PLABE</name>
<dbReference type="Proteomes" id="UP000219974">
    <property type="component" value="Unassembled WGS sequence"/>
</dbReference>
<evidence type="ECO:0000313" key="4">
    <source>
        <dbReference type="EMBL" id="SCM16929.1"/>
    </source>
</evidence>
<evidence type="ECO:0000313" key="8">
    <source>
        <dbReference type="Proteomes" id="UP000219974"/>
    </source>
</evidence>
<evidence type="ECO:0000313" key="1">
    <source>
        <dbReference type="EMBL" id="CXJ06131.1"/>
    </source>
</evidence>
<reference evidence="1 6" key="1">
    <citation type="submission" date="2016-02" db="EMBL/GenBank/DDBJ databases">
        <authorList>
            <consortium name="Pathogen Informatics"/>
        </authorList>
    </citation>
    <scope>NUCLEOTIDE SEQUENCE [LARGE SCALE GENOMIC DNA]</scope>
    <source>
        <strain evidence="1 6">K173</strain>
        <strain evidence="3 10">NK65 ny</strain>
        <strain evidence="5 9">NK65e</strain>
        <strain evidence="4 7">SP11 Antwerpcl1</strain>
        <strain evidence="2 8">SP11 RLL</strain>
    </source>
</reference>
<dbReference type="AlphaFoldDB" id="A0A122ITQ0"/>
<dbReference type="Proteomes" id="UP000219860">
    <property type="component" value="Chromosome 13"/>
</dbReference>
<gene>
    <name evidence="1" type="ORF">PBK173_000427000</name>
    <name evidence="5" type="ORF">PBNK65E_000416500</name>
    <name evidence="3" type="ORF">PBNK65NY_000415800</name>
    <name evidence="4" type="ORF">PBSP11A_000416300</name>
    <name evidence="2" type="ORF">PBSP11RLL_000507800</name>
</gene>
<evidence type="ECO:0000313" key="3">
    <source>
        <dbReference type="EMBL" id="SCL98915.1"/>
    </source>
</evidence>
<dbReference type="Pfam" id="PF06022">
    <property type="entry name" value="Cir_Bir_Yir"/>
    <property type="match status" value="1"/>
</dbReference>
<evidence type="ECO:0000313" key="6">
    <source>
        <dbReference type="Proteomes" id="UP000069549"/>
    </source>
</evidence>
<evidence type="ECO:0000313" key="10">
    <source>
        <dbReference type="Proteomes" id="UP000516480"/>
    </source>
</evidence>
<dbReference type="Proteomes" id="UP000069549">
    <property type="component" value="Chromosome 13"/>
</dbReference>